<dbReference type="SUPFAM" id="SSF48317">
    <property type="entry name" value="Acid phosphatase/Vanadium-dependent haloperoxidase"/>
    <property type="match status" value="1"/>
</dbReference>
<evidence type="ECO:0000313" key="8">
    <source>
        <dbReference type="EMBL" id="EEN43051.1"/>
    </source>
</evidence>
<evidence type="ECO:0000256" key="2">
    <source>
        <dbReference type="ARBA" id="ARBA00008816"/>
    </source>
</evidence>
<proteinExistence type="inferred from homology"/>
<evidence type="ECO:0000259" key="7">
    <source>
        <dbReference type="SMART" id="SM00014"/>
    </source>
</evidence>
<feature type="transmembrane region" description="Helical" evidence="6">
    <location>
        <begin position="189"/>
        <end position="208"/>
    </location>
</feature>
<keyword evidence="4 6" id="KW-1133">Transmembrane helix</keyword>
<evidence type="ECO:0000256" key="5">
    <source>
        <dbReference type="ARBA" id="ARBA00023136"/>
    </source>
</evidence>
<dbReference type="Pfam" id="PF01569">
    <property type="entry name" value="PAP2"/>
    <property type="match status" value="1"/>
</dbReference>
<comment type="subcellular location">
    <subcellularLocation>
        <location evidence="1">Membrane</location>
        <topology evidence="1">Multi-pass membrane protein</topology>
    </subcellularLocation>
</comment>
<dbReference type="SMART" id="SM00014">
    <property type="entry name" value="acidPPc"/>
    <property type="match status" value="1"/>
</dbReference>
<reference evidence="8" key="1">
    <citation type="journal article" date="2008" name="Nature">
        <title>The amphioxus genome and the evolution of the chordate karyotype.</title>
        <authorList>
            <consortium name="US DOE Joint Genome Institute (JGI-PGF)"/>
            <person name="Putnam N.H."/>
            <person name="Butts T."/>
            <person name="Ferrier D.E.K."/>
            <person name="Furlong R.F."/>
            <person name="Hellsten U."/>
            <person name="Kawashima T."/>
            <person name="Robinson-Rechavi M."/>
            <person name="Shoguchi E."/>
            <person name="Terry A."/>
            <person name="Yu J.-K."/>
            <person name="Benito-Gutierrez E.L."/>
            <person name="Dubchak I."/>
            <person name="Garcia-Fernandez J."/>
            <person name="Gibson-Brown J.J."/>
            <person name="Grigoriev I.V."/>
            <person name="Horton A.C."/>
            <person name="de Jong P.J."/>
            <person name="Jurka J."/>
            <person name="Kapitonov V.V."/>
            <person name="Kohara Y."/>
            <person name="Kuroki Y."/>
            <person name="Lindquist E."/>
            <person name="Lucas S."/>
            <person name="Osoegawa K."/>
            <person name="Pennacchio L.A."/>
            <person name="Salamov A.A."/>
            <person name="Satou Y."/>
            <person name="Sauka-Spengler T."/>
            <person name="Schmutz J."/>
            <person name="Shin-I T."/>
            <person name="Toyoda A."/>
            <person name="Bronner-Fraser M."/>
            <person name="Fujiyama A."/>
            <person name="Holland L.Z."/>
            <person name="Holland P.W.H."/>
            <person name="Satoh N."/>
            <person name="Rokhsar D.S."/>
        </authorList>
    </citation>
    <scope>NUCLEOTIDE SEQUENCE [LARGE SCALE GENOMIC DNA]</scope>
    <source>
        <strain evidence="8">S238N-H82</strain>
        <tissue evidence="8">Testes</tissue>
    </source>
</reference>
<dbReference type="InterPro" id="IPR043216">
    <property type="entry name" value="PAP-like"/>
</dbReference>
<feature type="transmembrane region" description="Helical" evidence="6">
    <location>
        <begin position="7"/>
        <end position="30"/>
    </location>
</feature>
<dbReference type="EMBL" id="GG666701">
    <property type="protein sequence ID" value="EEN43051.1"/>
    <property type="molecule type" value="Genomic_DNA"/>
</dbReference>
<dbReference type="eggNOG" id="KOG3030">
    <property type="taxonomic scope" value="Eukaryota"/>
</dbReference>
<feature type="domain" description="Phosphatidic acid phosphatase type 2/haloperoxidase" evidence="7">
    <location>
        <begin position="127"/>
        <end position="267"/>
    </location>
</feature>
<keyword evidence="3 6" id="KW-0812">Transmembrane</keyword>
<dbReference type="STRING" id="7739.C3ZWM9"/>
<dbReference type="PANTHER" id="PTHR10165">
    <property type="entry name" value="LIPID PHOSPHATE PHOSPHATASE"/>
    <property type="match status" value="1"/>
</dbReference>
<dbReference type="PANTHER" id="PTHR10165:SF103">
    <property type="entry name" value="PHOSPHOLIPID PHOSPHATASE HOMOLOG 1.2 HOMOLOG"/>
    <property type="match status" value="1"/>
</dbReference>
<dbReference type="InterPro" id="IPR036938">
    <property type="entry name" value="PAP2/HPO_sf"/>
</dbReference>
<protein>
    <recommendedName>
        <fullName evidence="7">Phosphatidic acid phosphatase type 2/haloperoxidase domain-containing protein</fullName>
    </recommendedName>
</protein>
<keyword evidence="5 6" id="KW-0472">Membrane</keyword>
<feature type="transmembrane region" description="Helical" evidence="6">
    <location>
        <begin position="220"/>
        <end position="236"/>
    </location>
</feature>
<evidence type="ECO:0000256" key="6">
    <source>
        <dbReference type="SAM" id="Phobius"/>
    </source>
</evidence>
<sequence>MVASARTWLLMIIDLICIPIAILPAAILIWCDIHPNESGFYCTDRRISYPYRAGSWAHRILGHWGFLIAMSIIAFVLGELTLYLKEKRSLNDRGSADQQEYSDILTNFFVRLFKNNVIFLFGYVNLFLIHPPGLSAVASVVYVAKYTVGELRPYFLQVCDLNFTCTTDRGLLFPSVCTGDKYTMEQSKLGFVSGHAASHFYTAVYLAVYIQARWKWRGPWLVKPAVQAAFVAFAVWNSYTRVAIYHHDIYEVNRGIALGVSFAVIMVLFVSDLFWDRGTAAARARSWHVATVGTPFSEDD</sequence>
<dbReference type="Gene3D" id="1.20.144.10">
    <property type="entry name" value="Phosphatidic acid phosphatase type 2/haloperoxidase"/>
    <property type="match status" value="1"/>
</dbReference>
<gene>
    <name evidence="8" type="ORF">BRAFLDRAFT_122643</name>
</gene>
<feature type="transmembrane region" description="Helical" evidence="6">
    <location>
        <begin position="256"/>
        <end position="275"/>
    </location>
</feature>
<organism>
    <name type="scientific">Branchiostoma floridae</name>
    <name type="common">Florida lancelet</name>
    <name type="synonym">Amphioxus</name>
    <dbReference type="NCBI Taxonomy" id="7739"/>
    <lineage>
        <taxon>Eukaryota</taxon>
        <taxon>Metazoa</taxon>
        <taxon>Chordata</taxon>
        <taxon>Cephalochordata</taxon>
        <taxon>Leptocardii</taxon>
        <taxon>Amphioxiformes</taxon>
        <taxon>Branchiostomatidae</taxon>
        <taxon>Branchiostoma</taxon>
    </lineage>
</organism>
<evidence type="ECO:0000256" key="1">
    <source>
        <dbReference type="ARBA" id="ARBA00004141"/>
    </source>
</evidence>
<feature type="transmembrane region" description="Helical" evidence="6">
    <location>
        <begin position="117"/>
        <end position="144"/>
    </location>
</feature>
<evidence type="ECO:0000256" key="4">
    <source>
        <dbReference type="ARBA" id="ARBA00022989"/>
    </source>
</evidence>
<evidence type="ECO:0000256" key="3">
    <source>
        <dbReference type="ARBA" id="ARBA00022692"/>
    </source>
</evidence>
<comment type="similarity">
    <text evidence="2">Belongs to the PA-phosphatase related phosphoesterase family.</text>
</comment>
<dbReference type="GO" id="GO:0006644">
    <property type="term" value="P:phospholipid metabolic process"/>
    <property type="evidence" value="ECO:0007669"/>
    <property type="project" value="InterPro"/>
</dbReference>
<name>C3ZWM9_BRAFL</name>
<feature type="transmembrane region" description="Helical" evidence="6">
    <location>
        <begin position="64"/>
        <end position="84"/>
    </location>
</feature>
<accession>C3ZWM9</accession>
<dbReference type="AlphaFoldDB" id="C3ZWM9"/>
<dbReference type="InParanoid" id="C3ZWM9"/>
<dbReference type="GO" id="GO:0016020">
    <property type="term" value="C:membrane"/>
    <property type="evidence" value="ECO:0007669"/>
    <property type="project" value="UniProtKB-SubCell"/>
</dbReference>
<dbReference type="InterPro" id="IPR000326">
    <property type="entry name" value="PAP2/HPO"/>
</dbReference>